<protein>
    <submittedName>
        <fullName evidence="5">Molybdate ABC transporter substrate-binding protein</fullName>
    </submittedName>
</protein>
<evidence type="ECO:0000256" key="1">
    <source>
        <dbReference type="ARBA" id="ARBA00009175"/>
    </source>
</evidence>
<dbReference type="Gene3D" id="3.40.190.10">
    <property type="entry name" value="Periplasmic binding protein-like II"/>
    <property type="match status" value="2"/>
</dbReference>
<evidence type="ECO:0000313" key="5">
    <source>
        <dbReference type="EMBL" id="QPH52513.1"/>
    </source>
</evidence>
<keyword evidence="4" id="KW-0500">Molybdenum</keyword>
<comment type="similarity">
    <text evidence="1">Belongs to the bacterial solute-binding protein ModA family.</text>
</comment>
<keyword evidence="2 4" id="KW-0479">Metal-binding</keyword>
<dbReference type="GO" id="GO:0046872">
    <property type="term" value="F:metal ion binding"/>
    <property type="evidence" value="ECO:0007669"/>
    <property type="project" value="UniProtKB-KW"/>
</dbReference>
<dbReference type="PANTHER" id="PTHR30632">
    <property type="entry name" value="MOLYBDATE-BINDING PERIPLASMIC PROTEIN"/>
    <property type="match status" value="1"/>
</dbReference>
<dbReference type="Pfam" id="PF13531">
    <property type="entry name" value="SBP_bac_11"/>
    <property type="match status" value="1"/>
</dbReference>
<keyword evidence="6" id="KW-1185">Reference proteome</keyword>
<dbReference type="Proteomes" id="UP000594800">
    <property type="component" value="Chromosome"/>
</dbReference>
<evidence type="ECO:0000256" key="4">
    <source>
        <dbReference type="PIRSR" id="PIRSR004846-1"/>
    </source>
</evidence>
<dbReference type="KEGG" id="poz:I0K15_11820"/>
<feature type="binding site" evidence="4">
    <location>
        <position position="34"/>
    </location>
    <ligand>
        <name>molybdate</name>
        <dbReference type="ChEBI" id="CHEBI:36264"/>
    </ligand>
</feature>
<feature type="binding site" evidence="4">
    <location>
        <position position="160"/>
    </location>
    <ligand>
        <name>molybdate</name>
        <dbReference type="ChEBI" id="CHEBI:36264"/>
    </ligand>
</feature>
<organism evidence="5 6">
    <name type="scientific">Pontivivens ytuae</name>
    <dbReference type="NCBI Taxonomy" id="2789856"/>
    <lineage>
        <taxon>Bacteria</taxon>
        <taxon>Pseudomonadati</taxon>
        <taxon>Pseudomonadota</taxon>
        <taxon>Alphaproteobacteria</taxon>
        <taxon>Rhodobacterales</taxon>
        <taxon>Paracoccaceae</taxon>
        <taxon>Pontivivens</taxon>
    </lineage>
</organism>
<dbReference type="EMBL" id="CP064942">
    <property type="protein sequence ID" value="QPH52513.1"/>
    <property type="molecule type" value="Genomic_DNA"/>
</dbReference>
<sequence>MGHRMFRVAIAILTTFAAVDGARSESVQVYAAASMTDAVAALEEAYEDLYPGHDVTAVFAGSGVLARQIAQGAPADLYLSANVVWAEWLAERVPPRRVETVARNTLVWIGAAPEADGLPAGRIALADPEAVPAGRYARQALEARGLWHAAQQRMVIAANVRDALNWVVRGHAPSAVVYATDAALLPELTATPIDPALHDPITYRAAALNDAGAPFLDFLLSEEGQIILAGFGFRPPQ</sequence>
<dbReference type="NCBIfam" id="TIGR01256">
    <property type="entry name" value="modA"/>
    <property type="match status" value="1"/>
</dbReference>
<evidence type="ECO:0000313" key="6">
    <source>
        <dbReference type="Proteomes" id="UP000594800"/>
    </source>
</evidence>
<gene>
    <name evidence="5" type="primary">modA</name>
    <name evidence="5" type="ORF">I0K15_11820</name>
</gene>
<dbReference type="InterPro" id="IPR050682">
    <property type="entry name" value="ModA/WtpA"/>
</dbReference>
<dbReference type="AlphaFoldDB" id="A0A7S9LNT6"/>
<dbReference type="GO" id="GO:0030973">
    <property type="term" value="F:molybdate ion binding"/>
    <property type="evidence" value="ECO:0007669"/>
    <property type="project" value="TreeGrafter"/>
</dbReference>
<evidence type="ECO:0000256" key="3">
    <source>
        <dbReference type="ARBA" id="ARBA00022729"/>
    </source>
</evidence>
<proteinExistence type="inferred from homology"/>
<feature type="binding site" evidence="4">
    <location>
        <position position="62"/>
    </location>
    <ligand>
        <name>molybdate</name>
        <dbReference type="ChEBI" id="CHEBI:36264"/>
    </ligand>
</feature>
<feature type="binding site" evidence="4">
    <location>
        <position position="133"/>
    </location>
    <ligand>
        <name>molybdate</name>
        <dbReference type="ChEBI" id="CHEBI:36264"/>
    </ligand>
</feature>
<name>A0A7S9LNT6_9RHOB</name>
<dbReference type="InterPro" id="IPR005950">
    <property type="entry name" value="ModA"/>
</dbReference>
<accession>A0A7S9LNT6</accession>
<reference evidence="5 6" key="1">
    <citation type="submission" date="2020-11" db="EMBL/GenBank/DDBJ databases">
        <title>Description of Pontivivens ytuae sp. nov. isolated from deep sea sediment of Mariana Trench.</title>
        <authorList>
            <person name="Wang Z."/>
            <person name="Sun Q.-L."/>
            <person name="Xu X.-D."/>
            <person name="Tang Y.-Z."/>
            <person name="Zhang J."/>
        </authorList>
    </citation>
    <scope>NUCLEOTIDE SEQUENCE [LARGE SCALE GENOMIC DNA]</scope>
    <source>
        <strain evidence="5 6">MT2928</strain>
    </source>
</reference>
<dbReference type="GO" id="GO:0015689">
    <property type="term" value="P:molybdate ion transport"/>
    <property type="evidence" value="ECO:0007669"/>
    <property type="project" value="InterPro"/>
</dbReference>
<keyword evidence="3" id="KW-0732">Signal</keyword>
<dbReference type="SUPFAM" id="SSF53850">
    <property type="entry name" value="Periplasmic binding protein-like II"/>
    <property type="match status" value="1"/>
</dbReference>
<dbReference type="PANTHER" id="PTHR30632:SF0">
    <property type="entry name" value="SULFATE-BINDING PROTEIN"/>
    <property type="match status" value="1"/>
</dbReference>
<evidence type="ECO:0000256" key="2">
    <source>
        <dbReference type="ARBA" id="ARBA00022723"/>
    </source>
</evidence>
<feature type="binding site" evidence="4">
    <location>
        <position position="178"/>
    </location>
    <ligand>
        <name>molybdate</name>
        <dbReference type="ChEBI" id="CHEBI:36264"/>
    </ligand>
</feature>
<dbReference type="PIRSF" id="PIRSF004846">
    <property type="entry name" value="ModA"/>
    <property type="match status" value="1"/>
</dbReference>